<gene>
    <name evidence="2" type="primary">RE1</name>
    <name evidence="2" type="ORF">SNEC2469_LOCUS10063</name>
</gene>
<evidence type="ECO:0000313" key="2">
    <source>
        <dbReference type="EMBL" id="CAE7373674.1"/>
    </source>
</evidence>
<name>A0A812QHL4_9DINO</name>
<feature type="domain" description="Reverse transcriptase Ty1/copia-type" evidence="1">
    <location>
        <begin position="417"/>
        <end position="652"/>
    </location>
</feature>
<dbReference type="AlphaFoldDB" id="A0A812QHL4"/>
<sequence length="978" mass="107922">ALQTGEASLVDEEELVKNPEGLKDLVQHLRDPVEQGLQKMILAINAKFPVKDHQNCQCTSGRSLLDGQLRQILNRWIEARYAAPHSSIPEGHVLVTREGNLVELDEEASVQEEDFRNEWGSLNHVFAVPGAVELWRNPHAVRKHSDWILVAYTPLGSAKLGEEDWARLRQCHQAQDRVARQKDSYTTTIGWDVTNGPGDYPRLSQHGVEEPSDLPFLYEEDLLEMGIPTQVGARGRWDVPEEIGADPTDSPRLPVMLQLARAPAQLQAVHSSRSVLIMSAGQSGLVVLVTAVSAGQSGPLRIGVPLDDPLTALGSTKIPDSATRVSRVEEAMYTPNVERLLESLTSPLEVIHNVAPAEVREHLERWRQAAETEVKSLETLGAIRRLKGREARELLRDGTVETVPAKAVCTIKPGAPYKRKMRVVSCGNYATGTDEASLYAGGAGAESLRALLVHGGRRGRRCFCTDIKTAFLLAPIPAHVSRRYAVKPPRVLIELNICDPSEIWLIQKALYGFRESPKWWAIHRDSVLETAQWSSGGEHFHLQQLRSESNIWAIVSSSGACAGHLLIYVDDLLLVTEEFIACDFVKWIKARWDCTELSTATEDSPLKFLGVDIYEVRDKHGLVGFRLGQEGYIDELLRSHDVVASARATTPVPKDWVREAPEAEQFSQAELRSAQRITGELLWVAQRTRLDLGFCVGLMSSWTTKAPSHVSKIGMRVLQFLAATKTQRLSLVPGRANGLSMYSDASFAPYGDHSISGILLQYDEVGVVWKSRKQTLVTLSTAEAELVAACDAVVLGQSLAALVDELEGTSTSKRLLVDNDMQARGELIVEHCPGEVQLAVAQVLANPVESPLEPVANDREPEQPAVPMQARVGLVLVLLLLQAELGEATSPVSEDLTEPLGVELSLLLVMMTLAMLFVWESSKQCVRACCTRRLDGEYGVRAVTADDSNDEPSSRRGRRQQAVRRAIEREVQDEGLRL</sequence>
<reference evidence="2" key="1">
    <citation type="submission" date="2021-02" db="EMBL/GenBank/DDBJ databases">
        <authorList>
            <person name="Dougan E. K."/>
            <person name="Rhodes N."/>
            <person name="Thang M."/>
            <person name="Chan C."/>
        </authorList>
    </citation>
    <scope>NUCLEOTIDE SEQUENCE</scope>
</reference>
<comment type="caution">
    <text evidence="2">The sequence shown here is derived from an EMBL/GenBank/DDBJ whole genome shotgun (WGS) entry which is preliminary data.</text>
</comment>
<accession>A0A812QHL4</accession>
<evidence type="ECO:0000259" key="1">
    <source>
        <dbReference type="Pfam" id="PF07727"/>
    </source>
</evidence>
<dbReference type="OrthoDB" id="409632at2759"/>
<keyword evidence="3" id="KW-1185">Reference proteome</keyword>
<dbReference type="Proteomes" id="UP000601435">
    <property type="component" value="Unassembled WGS sequence"/>
</dbReference>
<dbReference type="Pfam" id="PF07727">
    <property type="entry name" value="RVT_2"/>
    <property type="match status" value="1"/>
</dbReference>
<proteinExistence type="predicted"/>
<dbReference type="EMBL" id="CAJNJA010016062">
    <property type="protein sequence ID" value="CAE7373674.1"/>
    <property type="molecule type" value="Genomic_DNA"/>
</dbReference>
<protein>
    <submittedName>
        <fullName evidence="2">RE1 protein</fullName>
    </submittedName>
</protein>
<feature type="non-terminal residue" evidence="2">
    <location>
        <position position="1"/>
    </location>
</feature>
<dbReference type="InterPro" id="IPR013103">
    <property type="entry name" value="RVT_2"/>
</dbReference>
<evidence type="ECO:0000313" key="3">
    <source>
        <dbReference type="Proteomes" id="UP000601435"/>
    </source>
</evidence>
<feature type="non-terminal residue" evidence="2">
    <location>
        <position position="978"/>
    </location>
</feature>
<dbReference type="CDD" id="cd09272">
    <property type="entry name" value="RNase_HI_RT_Ty1"/>
    <property type="match status" value="1"/>
</dbReference>
<organism evidence="2 3">
    <name type="scientific">Symbiodinium necroappetens</name>
    <dbReference type="NCBI Taxonomy" id="1628268"/>
    <lineage>
        <taxon>Eukaryota</taxon>
        <taxon>Sar</taxon>
        <taxon>Alveolata</taxon>
        <taxon>Dinophyceae</taxon>
        <taxon>Suessiales</taxon>
        <taxon>Symbiodiniaceae</taxon>
        <taxon>Symbiodinium</taxon>
    </lineage>
</organism>